<reference evidence="1" key="1">
    <citation type="submission" date="2015-08" db="EMBL/GenBank/DDBJ databases">
        <authorList>
            <person name="Babu N.S."/>
            <person name="Beckwith C.J."/>
            <person name="Beseler K.G."/>
            <person name="Brison A."/>
            <person name="Carone J.V."/>
            <person name="Caskin T.P."/>
            <person name="Diamond M."/>
            <person name="Durham M.E."/>
            <person name="Foxe J.M."/>
            <person name="Go M."/>
            <person name="Henderson B.A."/>
            <person name="Jones I.B."/>
            <person name="McGettigan J.A."/>
            <person name="Micheletti S.J."/>
            <person name="Nasrallah M.E."/>
            <person name="Ortiz D."/>
            <person name="Piller C.R."/>
            <person name="Privatt S.R."/>
            <person name="Schneider S.L."/>
            <person name="Sharp S."/>
            <person name="Smith T.C."/>
            <person name="Stanton J.D."/>
            <person name="Ullery H.E."/>
            <person name="Wilson R.J."/>
            <person name="Serrano M.G."/>
            <person name="Buck G."/>
            <person name="Lee V."/>
            <person name="Wang Y."/>
            <person name="Carvalho R."/>
            <person name="Voegtly L."/>
            <person name="Shi R."/>
            <person name="Duckworth R."/>
            <person name="Johnson A."/>
            <person name="Loviza R."/>
            <person name="Walstead R."/>
            <person name="Shah Z."/>
            <person name="Kiflezghi M."/>
            <person name="Wade K."/>
            <person name="Ball S.L."/>
            <person name="Bradley K.W."/>
            <person name="Asai D.J."/>
            <person name="Bowman C.A."/>
            <person name="Russell D.A."/>
            <person name="Pope W.H."/>
            <person name="Jacobs-Sera D."/>
            <person name="Hendrix R.W."/>
            <person name="Hatfull G.F."/>
        </authorList>
    </citation>
    <scope>NUCLEOTIDE SEQUENCE</scope>
</reference>
<dbReference type="EMBL" id="CZKA01000028">
    <property type="protein sequence ID" value="CUR56403.1"/>
    <property type="molecule type" value="Genomic_DNA"/>
</dbReference>
<gene>
    <name evidence="1" type="ORF">NOCA2340025</name>
</gene>
<sequence>MVRANSLGNLCVQWNEFRVKATCASWFTTVNKYYYSDYYRCTFSCSNTRVDIAAR</sequence>
<evidence type="ECO:0000313" key="1">
    <source>
        <dbReference type="EMBL" id="CUR56403.1"/>
    </source>
</evidence>
<accession>A0A2P2C300</accession>
<organism evidence="1">
    <name type="scientific">metagenome</name>
    <dbReference type="NCBI Taxonomy" id="256318"/>
    <lineage>
        <taxon>unclassified sequences</taxon>
        <taxon>metagenomes</taxon>
    </lineage>
</organism>
<protein>
    <submittedName>
        <fullName evidence="1">Uncharacterized protein</fullName>
    </submittedName>
</protein>
<name>A0A2P2C300_9ZZZZ</name>
<dbReference type="AlphaFoldDB" id="A0A2P2C300"/>
<proteinExistence type="predicted"/>